<sequence>MRKILFSQLELRFDLITKKTVTKSDLSPHQNHFRLPTDAMQRRLLPILTADEAAATNLQKDIPRRVRARWQPENRDTVVDGKREPQEKMRQKKWKKHNRLDMTLVHLNAGMNKLHLSRWESSHGTIIKGDGYIKFIRRCSFVEGHCSNLGL</sequence>
<evidence type="ECO:0000256" key="1">
    <source>
        <dbReference type="SAM" id="MobiDB-lite"/>
    </source>
</evidence>
<reference evidence="2" key="2">
    <citation type="submission" date="2021-02" db="EMBL/GenBank/DDBJ databases">
        <authorList>
            <person name="Kimball J.A."/>
            <person name="Haas M.W."/>
            <person name="Macchietto M."/>
            <person name="Kono T."/>
            <person name="Duquette J."/>
            <person name="Shao M."/>
        </authorList>
    </citation>
    <scope>NUCLEOTIDE SEQUENCE</scope>
    <source>
        <tissue evidence="2">Fresh leaf tissue</tissue>
    </source>
</reference>
<dbReference type="PANTHER" id="PTHR34397:SF17">
    <property type="entry name" value="OS08G0290200 PROTEIN"/>
    <property type="match status" value="1"/>
</dbReference>
<dbReference type="OrthoDB" id="631801at2759"/>
<organism evidence="2 3">
    <name type="scientific">Zizania palustris</name>
    <name type="common">Northern wild rice</name>
    <dbReference type="NCBI Taxonomy" id="103762"/>
    <lineage>
        <taxon>Eukaryota</taxon>
        <taxon>Viridiplantae</taxon>
        <taxon>Streptophyta</taxon>
        <taxon>Embryophyta</taxon>
        <taxon>Tracheophyta</taxon>
        <taxon>Spermatophyta</taxon>
        <taxon>Magnoliopsida</taxon>
        <taxon>Liliopsida</taxon>
        <taxon>Poales</taxon>
        <taxon>Poaceae</taxon>
        <taxon>BOP clade</taxon>
        <taxon>Oryzoideae</taxon>
        <taxon>Oryzeae</taxon>
        <taxon>Zizaniinae</taxon>
        <taxon>Zizania</taxon>
    </lineage>
</organism>
<feature type="region of interest" description="Disordered" evidence="1">
    <location>
        <begin position="76"/>
        <end position="95"/>
    </location>
</feature>
<reference evidence="2" key="1">
    <citation type="journal article" date="2021" name="bioRxiv">
        <title>Whole Genome Assembly and Annotation of Northern Wild Rice, Zizania palustris L., Supports a Whole Genome Duplication in the Zizania Genus.</title>
        <authorList>
            <person name="Haas M."/>
            <person name="Kono T."/>
            <person name="Macchietto M."/>
            <person name="Millas R."/>
            <person name="McGilp L."/>
            <person name="Shao M."/>
            <person name="Duquette J."/>
            <person name="Hirsch C.N."/>
            <person name="Kimball J."/>
        </authorList>
    </citation>
    <scope>NUCLEOTIDE SEQUENCE</scope>
    <source>
        <tissue evidence="2">Fresh leaf tissue</tissue>
    </source>
</reference>
<protein>
    <submittedName>
        <fullName evidence="2">Uncharacterized protein</fullName>
    </submittedName>
</protein>
<evidence type="ECO:0000313" key="2">
    <source>
        <dbReference type="EMBL" id="KAG8075986.1"/>
    </source>
</evidence>
<accession>A0A8J5SH02</accession>
<dbReference type="AlphaFoldDB" id="A0A8J5SH02"/>
<dbReference type="Proteomes" id="UP000729402">
    <property type="component" value="Unassembled WGS sequence"/>
</dbReference>
<dbReference type="EMBL" id="JAAALK010000283">
    <property type="protein sequence ID" value="KAG8075986.1"/>
    <property type="molecule type" value="Genomic_DNA"/>
</dbReference>
<proteinExistence type="predicted"/>
<gene>
    <name evidence="2" type="ORF">GUJ93_ZPchr0006g43715</name>
</gene>
<feature type="compositionally biased region" description="Basic and acidic residues" evidence="1">
    <location>
        <begin position="76"/>
        <end position="89"/>
    </location>
</feature>
<comment type="caution">
    <text evidence="2">The sequence shown here is derived from an EMBL/GenBank/DDBJ whole genome shotgun (WGS) entry which is preliminary data.</text>
</comment>
<evidence type="ECO:0000313" key="3">
    <source>
        <dbReference type="Proteomes" id="UP000729402"/>
    </source>
</evidence>
<dbReference type="PANTHER" id="PTHR34397">
    <property type="entry name" value="OS05G0237600 PROTEIN"/>
    <property type="match status" value="1"/>
</dbReference>
<name>A0A8J5SH02_ZIZPA</name>
<keyword evidence="3" id="KW-1185">Reference proteome</keyword>